<keyword evidence="2" id="KW-1185">Reference proteome</keyword>
<dbReference type="Proteomes" id="UP001152523">
    <property type="component" value="Unassembled WGS sequence"/>
</dbReference>
<feature type="non-terminal residue" evidence="1">
    <location>
        <position position="132"/>
    </location>
</feature>
<reference evidence="1" key="1">
    <citation type="submission" date="2022-07" db="EMBL/GenBank/DDBJ databases">
        <authorList>
            <person name="Macas J."/>
            <person name="Novak P."/>
            <person name="Neumann P."/>
        </authorList>
    </citation>
    <scope>NUCLEOTIDE SEQUENCE</scope>
</reference>
<dbReference type="EMBL" id="CAMAPF010000967">
    <property type="protein sequence ID" value="CAH9131760.1"/>
    <property type="molecule type" value="Genomic_DNA"/>
</dbReference>
<accession>A0AAV0F8A5</accession>
<dbReference type="AlphaFoldDB" id="A0AAV0F8A5"/>
<gene>
    <name evidence="1" type="ORF">CEPIT_LOCUS31645</name>
</gene>
<proteinExistence type="predicted"/>
<evidence type="ECO:0000313" key="1">
    <source>
        <dbReference type="EMBL" id="CAH9131760.1"/>
    </source>
</evidence>
<comment type="caution">
    <text evidence="1">The sequence shown here is derived from an EMBL/GenBank/DDBJ whole genome shotgun (WGS) entry which is preliminary data.</text>
</comment>
<protein>
    <submittedName>
        <fullName evidence="1">Uncharacterized protein</fullName>
    </submittedName>
</protein>
<organism evidence="1 2">
    <name type="scientific">Cuscuta epithymum</name>
    <dbReference type="NCBI Taxonomy" id="186058"/>
    <lineage>
        <taxon>Eukaryota</taxon>
        <taxon>Viridiplantae</taxon>
        <taxon>Streptophyta</taxon>
        <taxon>Embryophyta</taxon>
        <taxon>Tracheophyta</taxon>
        <taxon>Spermatophyta</taxon>
        <taxon>Magnoliopsida</taxon>
        <taxon>eudicotyledons</taxon>
        <taxon>Gunneridae</taxon>
        <taxon>Pentapetalae</taxon>
        <taxon>asterids</taxon>
        <taxon>lamiids</taxon>
        <taxon>Solanales</taxon>
        <taxon>Convolvulaceae</taxon>
        <taxon>Cuscuteae</taxon>
        <taxon>Cuscuta</taxon>
        <taxon>Cuscuta subgen. Cuscuta</taxon>
    </lineage>
</organism>
<evidence type="ECO:0000313" key="2">
    <source>
        <dbReference type="Proteomes" id="UP001152523"/>
    </source>
</evidence>
<sequence>MFLTICYTKFYFVSLKWCRASYMVQAFSWHCETWMVQFGMTGADLDGACETRKELLLLVLLNHGRGTFRCLEPNLLGFRRLLSWLKELGWTAIEVESEAVGAISEISNGSSCSLICLLRRNKRFRGKKFEHF</sequence>
<name>A0AAV0F8A5_9ASTE</name>